<sequence length="111" mass="12854">MSIKELYCIADIESCGCNYESFLLTLQFFFKKILIRMLQLKSLRQHFSSCILLSFSFGSDCCLCLFFHRLESFFRPVSNTSAPIKRKEVPENTPKETRAKKSRPSGGKKKK</sequence>
<keyword evidence="2" id="KW-0378">Hydrolase</keyword>
<dbReference type="GO" id="GO:0004519">
    <property type="term" value="F:endonuclease activity"/>
    <property type="evidence" value="ECO:0007669"/>
    <property type="project" value="UniProtKB-KW"/>
</dbReference>
<organism evidence="2">
    <name type="scientific">Rhizophora mucronata</name>
    <name type="common">Asiatic mangrove</name>
    <dbReference type="NCBI Taxonomy" id="61149"/>
    <lineage>
        <taxon>Eukaryota</taxon>
        <taxon>Viridiplantae</taxon>
        <taxon>Streptophyta</taxon>
        <taxon>Embryophyta</taxon>
        <taxon>Tracheophyta</taxon>
        <taxon>Spermatophyta</taxon>
        <taxon>Magnoliopsida</taxon>
        <taxon>eudicotyledons</taxon>
        <taxon>Gunneridae</taxon>
        <taxon>Pentapetalae</taxon>
        <taxon>rosids</taxon>
        <taxon>fabids</taxon>
        <taxon>Malpighiales</taxon>
        <taxon>Rhizophoraceae</taxon>
        <taxon>Rhizophora</taxon>
    </lineage>
</organism>
<dbReference type="EMBL" id="GGEC01018035">
    <property type="protein sequence ID" value="MBW98518.1"/>
    <property type="molecule type" value="Transcribed_RNA"/>
</dbReference>
<keyword evidence="2" id="KW-0540">Nuclease</keyword>
<evidence type="ECO:0000313" key="2">
    <source>
        <dbReference type="EMBL" id="MBW98518.1"/>
    </source>
</evidence>
<dbReference type="AlphaFoldDB" id="A0A2P2JYG9"/>
<keyword evidence="2" id="KW-0255">Endonuclease</keyword>
<proteinExistence type="predicted"/>
<feature type="compositionally biased region" description="Basic residues" evidence="1">
    <location>
        <begin position="100"/>
        <end position="111"/>
    </location>
</feature>
<feature type="compositionally biased region" description="Basic and acidic residues" evidence="1">
    <location>
        <begin position="85"/>
        <end position="99"/>
    </location>
</feature>
<protein>
    <submittedName>
        <fullName evidence="2">Flap endonuclease 1</fullName>
    </submittedName>
</protein>
<evidence type="ECO:0000256" key="1">
    <source>
        <dbReference type="SAM" id="MobiDB-lite"/>
    </source>
</evidence>
<name>A0A2P2JYG9_RHIMU</name>
<accession>A0A2P2JYG9</accession>
<reference evidence="2" key="1">
    <citation type="submission" date="2018-02" db="EMBL/GenBank/DDBJ databases">
        <title>Rhizophora mucronata_Transcriptome.</title>
        <authorList>
            <person name="Meera S.P."/>
            <person name="Sreeshan A."/>
            <person name="Augustine A."/>
        </authorList>
    </citation>
    <scope>NUCLEOTIDE SEQUENCE</scope>
    <source>
        <tissue evidence="2">Leaf</tissue>
    </source>
</reference>
<feature type="region of interest" description="Disordered" evidence="1">
    <location>
        <begin position="85"/>
        <end position="111"/>
    </location>
</feature>